<evidence type="ECO:0000313" key="1">
    <source>
        <dbReference type="EMBL" id="GAG61360.1"/>
    </source>
</evidence>
<accession>X0YY58</accession>
<sequence length="46" mass="5184">MSKKYQAIKTAEDVDKVICATFGITQYGRVLESSITDTQYGIYFEA</sequence>
<dbReference type="EMBL" id="BART01003779">
    <property type="protein sequence ID" value="GAG61360.1"/>
    <property type="molecule type" value="Genomic_DNA"/>
</dbReference>
<feature type="non-terminal residue" evidence="1">
    <location>
        <position position="46"/>
    </location>
</feature>
<reference evidence="1" key="1">
    <citation type="journal article" date="2014" name="Front. Microbiol.">
        <title>High frequency of phylogenetically diverse reductive dehalogenase-homologous genes in deep subseafloor sedimentary metagenomes.</title>
        <authorList>
            <person name="Kawai M."/>
            <person name="Futagami T."/>
            <person name="Toyoda A."/>
            <person name="Takaki Y."/>
            <person name="Nishi S."/>
            <person name="Hori S."/>
            <person name="Arai W."/>
            <person name="Tsubouchi T."/>
            <person name="Morono Y."/>
            <person name="Uchiyama I."/>
            <person name="Ito T."/>
            <person name="Fujiyama A."/>
            <person name="Inagaki F."/>
            <person name="Takami H."/>
        </authorList>
    </citation>
    <scope>NUCLEOTIDE SEQUENCE</scope>
    <source>
        <strain evidence="1">Expedition CK06-06</strain>
    </source>
</reference>
<organism evidence="1">
    <name type="scientific">marine sediment metagenome</name>
    <dbReference type="NCBI Taxonomy" id="412755"/>
    <lineage>
        <taxon>unclassified sequences</taxon>
        <taxon>metagenomes</taxon>
        <taxon>ecological metagenomes</taxon>
    </lineage>
</organism>
<name>X0YY58_9ZZZZ</name>
<dbReference type="AlphaFoldDB" id="X0YY58"/>
<proteinExistence type="predicted"/>
<protein>
    <submittedName>
        <fullName evidence="1">Uncharacterized protein</fullName>
    </submittedName>
</protein>
<comment type="caution">
    <text evidence="1">The sequence shown here is derived from an EMBL/GenBank/DDBJ whole genome shotgun (WGS) entry which is preliminary data.</text>
</comment>
<gene>
    <name evidence="1" type="ORF">S01H4_10073</name>
</gene>